<evidence type="ECO:0000313" key="4">
    <source>
        <dbReference type="Proteomes" id="UP000625711"/>
    </source>
</evidence>
<proteinExistence type="predicted"/>
<accession>A0A834HU79</accession>
<evidence type="ECO:0000256" key="1">
    <source>
        <dbReference type="SAM" id="MobiDB-lite"/>
    </source>
</evidence>
<comment type="caution">
    <text evidence="3">The sequence shown here is derived from an EMBL/GenBank/DDBJ whole genome shotgun (WGS) entry which is preliminary data.</text>
</comment>
<feature type="region of interest" description="Disordered" evidence="1">
    <location>
        <begin position="1248"/>
        <end position="1267"/>
    </location>
</feature>
<keyword evidence="2" id="KW-0732">Signal</keyword>
<evidence type="ECO:0000313" key="3">
    <source>
        <dbReference type="EMBL" id="KAF7267229.1"/>
    </source>
</evidence>
<evidence type="ECO:0000256" key="2">
    <source>
        <dbReference type="SAM" id="SignalP"/>
    </source>
</evidence>
<dbReference type="EMBL" id="JAACXV010014451">
    <property type="protein sequence ID" value="KAF7267229.1"/>
    <property type="molecule type" value="Genomic_DNA"/>
</dbReference>
<reference evidence="3" key="1">
    <citation type="submission" date="2020-08" db="EMBL/GenBank/DDBJ databases">
        <title>Genome sequencing and assembly of the red palm weevil Rhynchophorus ferrugineus.</title>
        <authorList>
            <person name="Dias G.B."/>
            <person name="Bergman C.M."/>
            <person name="Manee M."/>
        </authorList>
    </citation>
    <scope>NUCLEOTIDE SEQUENCE</scope>
    <source>
        <strain evidence="3">AA-2017</strain>
        <tissue evidence="3">Whole larva</tissue>
    </source>
</reference>
<feature type="region of interest" description="Disordered" evidence="1">
    <location>
        <begin position="250"/>
        <end position="269"/>
    </location>
</feature>
<name>A0A834HU79_RHYFE</name>
<feature type="compositionally biased region" description="Basic and acidic residues" evidence="1">
    <location>
        <begin position="1254"/>
        <end position="1267"/>
    </location>
</feature>
<feature type="compositionally biased region" description="Low complexity" evidence="1">
    <location>
        <begin position="250"/>
        <end position="266"/>
    </location>
</feature>
<sequence length="1267" mass="142684">MDLKNVLLTILKILISTGLLNHYVAGNSLMGGHLDNKNQSNEALVYDYEYDDASAELSTEKVDKIQNKSIADSEEIPDPSALVRPGYNLPENIFNRGKPFYVEKDPSTGQIDFNNKSPSFKADSDDLYEYVSDEPSDDIYDKKNIDRKDGSISGYGSHRPNDVNQLTTNFHDFLNLPVKYNPDKYVYPLISNSYASTKIQGSVNKFHNHKDTFGVPKTTTTKRPPPNPTYHTTGSYFTPRTTQRTMATTRVTTTSTTTTTTTTPRPTTKRIYPELTTKPVSLLNSGMSHPSFNEDYEYYDSPTEPIKHTTKSTYIPSTSTLSTTTKKEMSLFEQLFGSYDDEITTTSESKVTNSPIILPTKFDKNIVGTTTPKTEKSTQVNKGYYPNIHAGPQNFQSEMNTEYTNYEYNDEDDYHNPKLQDNIAVENKVHSDDTLTVEPLSSSKINKTSESTFHIKPTYFTVESSTVTSTTPIKVSTTTGTTEATTSRVTSLPLGDNHISAPINRDPIIVATQNLREKLNSEKVRPPPVVIRRPYPSEQQKPINTMVPSTSNIHIAPDQDTVSFVVGHHQSVGDPGQYVGTALKESPFDESPFRPLFGHEASYSSNTDTNGPQIQSFKPAPPQETVGSAVTIQPLQHSEASLTIGMPVNGIKQIPGQVMDAHIEHEGTRIQFPNDNIKNVAFPDDKKPIHSNLIPPRTEQTLPTPLPTREVLKLNSKPMYHQLPSDLTPPRESDIKIPPPTRPSDRPMRPPWDPRPGHFYNGKPEYVRPPRPRPEVAYKRIDNLPNILPQFRPNVKYHHTHSPPYLYDQRLNRQPLLERPSNRPIGYFEKMMPPPPVPYYSYQQKNIIKGPPPSPPSVQIEERRPIAQALQSLDNQTPIAEDRIINENPRRPLNSNPPEINLYQTPPNIQIVNRRHSDGTEEVETLQMIQAKSEKEKDIIPEKQRIEEVNGDTLRILAQEAEKLTNDNNKTIYRVYPVESTPFNSEFLSGNSDGVVIGTRAELPLPPSKIENDFDFHKQDRNDAPILKPHPKIPGLSNKSEFPYPLERPEPVLTASSVPDNKLEDVNTESFNYNNQWNTVGENVETRIVNGNKKIHNPNQISVTLKTYTEKPIAIAYTPTDPTMNSDKYSMPNYGSPVIPEIRPSITDGSEKKVITKYPLVPSNHKYNHKIDSDIETVIGPDQQDFQAPFQASVKLDAATNHGWSVVRDKAKTTPVEETETTTIPLATTSEFDIENFKPQLIGGFQPLYSFPDTDNKNERSIAEREE</sequence>
<dbReference type="AlphaFoldDB" id="A0A834HU79"/>
<feature type="region of interest" description="Disordered" evidence="1">
    <location>
        <begin position="368"/>
        <end position="395"/>
    </location>
</feature>
<feature type="region of interest" description="Disordered" evidence="1">
    <location>
        <begin position="715"/>
        <end position="772"/>
    </location>
</feature>
<gene>
    <name evidence="3" type="ORF">GWI33_019556</name>
</gene>
<keyword evidence="4" id="KW-1185">Reference proteome</keyword>
<feature type="signal peptide" evidence="2">
    <location>
        <begin position="1"/>
        <end position="26"/>
    </location>
</feature>
<dbReference type="OrthoDB" id="7482953at2759"/>
<feature type="region of interest" description="Disordered" evidence="1">
    <location>
        <begin position="210"/>
        <end position="237"/>
    </location>
</feature>
<protein>
    <submittedName>
        <fullName evidence="3">Uncharacterized protein</fullName>
    </submittedName>
</protein>
<organism evidence="3 4">
    <name type="scientific">Rhynchophorus ferrugineus</name>
    <name type="common">Red palm weevil</name>
    <name type="synonym">Curculio ferrugineus</name>
    <dbReference type="NCBI Taxonomy" id="354439"/>
    <lineage>
        <taxon>Eukaryota</taxon>
        <taxon>Metazoa</taxon>
        <taxon>Ecdysozoa</taxon>
        <taxon>Arthropoda</taxon>
        <taxon>Hexapoda</taxon>
        <taxon>Insecta</taxon>
        <taxon>Pterygota</taxon>
        <taxon>Neoptera</taxon>
        <taxon>Endopterygota</taxon>
        <taxon>Coleoptera</taxon>
        <taxon>Polyphaga</taxon>
        <taxon>Cucujiformia</taxon>
        <taxon>Curculionidae</taxon>
        <taxon>Dryophthorinae</taxon>
        <taxon>Rhynchophorus</taxon>
    </lineage>
</organism>
<feature type="compositionally biased region" description="Polar residues" evidence="1">
    <location>
        <begin position="368"/>
        <end position="381"/>
    </location>
</feature>
<dbReference type="Proteomes" id="UP000625711">
    <property type="component" value="Unassembled WGS sequence"/>
</dbReference>
<feature type="chain" id="PRO_5032883172" evidence="2">
    <location>
        <begin position="27"/>
        <end position="1267"/>
    </location>
</feature>